<evidence type="ECO:0000313" key="3">
    <source>
        <dbReference type="EMBL" id="SFV50831.1"/>
    </source>
</evidence>
<feature type="domain" description="YutG/PgpA" evidence="2">
    <location>
        <begin position="7"/>
        <end position="154"/>
    </location>
</feature>
<dbReference type="GO" id="GO:0006629">
    <property type="term" value="P:lipid metabolic process"/>
    <property type="evidence" value="ECO:0007669"/>
    <property type="project" value="InterPro"/>
</dbReference>
<dbReference type="AlphaFoldDB" id="A0A1W1BB74"/>
<keyword evidence="1" id="KW-0812">Transmembrane</keyword>
<dbReference type="EC" id="3.1.3.27" evidence="3"/>
<organism evidence="3">
    <name type="scientific">hydrothermal vent metagenome</name>
    <dbReference type="NCBI Taxonomy" id="652676"/>
    <lineage>
        <taxon>unclassified sequences</taxon>
        <taxon>metagenomes</taxon>
        <taxon>ecological metagenomes</taxon>
    </lineage>
</organism>
<keyword evidence="1" id="KW-0472">Membrane</keyword>
<keyword evidence="3" id="KW-0378">Hydrolase</keyword>
<dbReference type="EMBL" id="FPHC01000014">
    <property type="protein sequence ID" value="SFV50831.1"/>
    <property type="molecule type" value="Genomic_DNA"/>
</dbReference>
<gene>
    <name evidence="3" type="ORF">MNB_SV-6-1579</name>
</gene>
<dbReference type="InterPro" id="IPR007686">
    <property type="entry name" value="YutG/PgpA"/>
</dbReference>
<evidence type="ECO:0000256" key="1">
    <source>
        <dbReference type="SAM" id="Phobius"/>
    </source>
</evidence>
<dbReference type="Pfam" id="PF04608">
    <property type="entry name" value="PgpA"/>
    <property type="match status" value="1"/>
</dbReference>
<dbReference type="GO" id="GO:0008962">
    <property type="term" value="F:phosphatidylglycerophosphatase activity"/>
    <property type="evidence" value="ECO:0007669"/>
    <property type="project" value="UniProtKB-EC"/>
</dbReference>
<dbReference type="InterPro" id="IPR036681">
    <property type="entry name" value="PgpA-like_sf"/>
</dbReference>
<keyword evidence="1" id="KW-1133">Transmembrane helix</keyword>
<protein>
    <submittedName>
        <fullName evidence="3">Phosphatidylglycerophosphatase A</fullName>
        <ecNumber evidence="3">3.1.3.27</ecNumber>
    </submittedName>
</protein>
<feature type="transmembrane region" description="Helical" evidence="1">
    <location>
        <begin position="137"/>
        <end position="159"/>
    </location>
</feature>
<dbReference type="SUPFAM" id="SSF101307">
    <property type="entry name" value="YutG-like"/>
    <property type="match status" value="1"/>
</dbReference>
<proteinExistence type="predicted"/>
<reference evidence="3" key="1">
    <citation type="submission" date="2016-10" db="EMBL/GenBank/DDBJ databases">
        <authorList>
            <person name="de Groot N.N."/>
        </authorList>
    </citation>
    <scope>NUCLEOTIDE SEQUENCE</scope>
</reference>
<feature type="transmembrane region" description="Helical" evidence="1">
    <location>
        <begin position="72"/>
        <end position="90"/>
    </location>
</feature>
<sequence length="164" mass="18305">MDMQKLLLTFFNCGEVDSYPRFTTIAVAVAIAFGTIYLMGAETLSMLTLGAIVISIFEINKYQERVEEESRYRITIDTAIGIWIAILVSYNNLEHISYPYALQTYILFIVVSYYLIESWKPSTIGWIYDNFKGGSGIIGSSSLAGFASGFLTIVILYTVNSLIG</sequence>
<name>A0A1W1BB74_9ZZZZ</name>
<dbReference type="PANTHER" id="PTHR36305">
    <property type="entry name" value="PHOSPHATIDYLGLYCEROPHOSPHATASE A"/>
    <property type="match status" value="1"/>
</dbReference>
<dbReference type="InterPro" id="IPR026037">
    <property type="entry name" value="PgpA"/>
</dbReference>
<feature type="transmembrane region" description="Helical" evidence="1">
    <location>
        <begin position="96"/>
        <end position="116"/>
    </location>
</feature>
<feature type="transmembrane region" description="Helical" evidence="1">
    <location>
        <begin position="21"/>
        <end position="38"/>
    </location>
</feature>
<accession>A0A1W1BB74</accession>
<evidence type="ECO:0000259" key="2">
    <source>
        <dbReference type="Pfam" id="PF04608"/>
    </source>
</evidence>
<dbReference type="PANTHER" id="PTHR36305:SF1">
    <property type="entry name" value="PHOSPHATIDYLGLYCEROPHOSPHATASE A"/>
    <property type="match status" value="1"/>
</dbReference>